<dbReference type="PROSITE" id="PS50158">
    <property type="entry name" value="ZF_CCHC"/>
    <property type="match status" value="1"/>
</dbReference>
<organism evidence="4">
    <name type="scientific">Menopon gallinae</name>
    <name type="common">poultry shaft louse</name>
    <dbReference type="NCBI Taxonomy" id="328185"/>
    <lineage>
        <taxon>Eukaryota</taxon>
        <taxon>Metazoa</taxon>
        <taxon>Ecdysozoa</taxon>
        <taxon>Arthropoda</taxon>
        <taxon>Hexapoda</taxon>
        <taxon>Insecta</taxon>
        <taxon>Pterygota</taxon>
        <taxon>Neoptera</taxon>
        <taxon>Paraneoptera</taxon>
        <taxon>Psocodea</taxon>
        <taxon>Troctomorpha</taxon>
        <taxon>Phthiraptera</taxon>
        <taxon>Amblycera</taxon>
        <taxon>Menoponidae</taxon>
        <taxon>Menopon</taxon>
    </lineage>
</organism>
<accession>A0AAW2HK86</accession>
<dbReference type="InterPro" id="IPR001878">
    <property type="entry name" value="Znf_CCHC"/>
</dbReference>
<dbReference type="EMBL" id="JARGDH010000004">
    <property type="protein sequence ID" value="KAL0270210.1"/>
    <property type="molecule type" value="Genomic_DNA"/>
</dbReference>
<comment type="caution">
    <text evidence="4">The sequence shown here is derived from an EMBL/GenBank/DDBJ whole genome shotgun (WGS) entry which is preliminary data.</text>
</comment>
<feature type="domain" description="CCHC-type" evidence="3">
    <location>
        <begin position="85"/>
        <end position="100"/>
    </location>
</feature>
<evidence type="ECO:0000256" key="2">
    <source>
        <dbReference type="SAM" id="MobiDB-lite"/>
    </source>
</evidence>
<sequence>MAQYINGFSSKGEQLGEAGIELPEELLSIMLLSSLPEEYENFSVQQDRTPPFESLKVKLIEEEARQNDRDQESEEEHRDETFVGKCYSCGKSGQMARECKISGKSKDQAMISVATNRETGNENWRD</sequence>
<feature type="region of interest" description="Disordered" evidence="2">
    <location>
        <begin position="106"/>
        <end position="126"/>
    </location>
</feature>
<dbReference type="GO" id="GO:0008270">
    <property type="term" value="F:zinc ion binding"/>
    <property type="evidence" value="ECO:0007669"/>
    <property type="project" value="UniProtKB-KW"/>
</dbReference>
<dbReference type="Pfam" id="PF14223">
    <property type="entry name" value="Retrotran_gag_2"/>
    <property type="match status" value="1"/>
</dbReference>
<reference evidence="4" key="1">
    <citation type="journal article" date="2024" name="Gigascience">
        <title>Chromosome-level genome of the poultry shaft louse Menopon gallinae provides insight into the host-switching and adaptive evolution of parasitic lice.</title>
        <authorList>
            <person name="Xu Y."/>
            <person name="Ma L."/>
            <person name="Liu S."/>
            <person name="Liang Y."/>
            <person name="Liu Q."/>
            <person name="He Z."/>
            <person name="Tian L."/>
            <person name="Duan Y."/>
            <person name="Cai W."/>
            <person name="Li H."/>
            <person name="Song F."/>
        </authorList>
    </citation>
    <scope>NUCLEOTIDE SEQUENCE</scope>
    <source>
        <strain evidence="4">Cailab_2023a</strain>
    </source>
</reference>
<protein>
    <recommendedName>
        <fullName evidence="3">CCHC-type domain-containing protein</fullName>
    </recommendedName>
</protein>
<evidence type="ECO:0000259" key="3">
    <source>
        <dbReference type="PROSITE" id="PS50158"/>
    </source>
</evidence>
<gene>
    <name evidence="4" type="ORF">PYX00_007688</name>
</gene>
<proteinExistence type="predicted"/>
<dbReference type="GO" id="GO:0003676">
    <property type="term" value="F:nucleic acid binding"/>
    <property type="evidence" value="ECO:0007669"/>
    <property type="project" value="InterPro"/>
</dbReference>
<name>A0AAW2HK86_9NEOP</name>
<dbReference type="AlphaFoldDB" id="A0AAW2HK86"/>
<keyword evidence="1" id="KW-0863">Zinc-finger</keyword>
<evidence type="ECO:0000313" key="4">
    <source>
        <dbReference type="EMBL" id="KAL0270210.1"/>
    </source>
</evidence>
<keyword evidence="1" id="KW-0479">Metal-binding</keyword>
<keyword evidence="1" id="KW-0862">Zinc</keyword>
<evidence type="ECO:0000256" key="1">
    <source>
        <dbReference type="PROSITE-ProRule" id="PRU00047"/>
    </source>
</evidence>